<accession>A0AAD5XRD3</accession>
<dbReference type="InterPro" id="IPR011330">
    <property type="entry name" value="Glyco_hydro/deAcase_b/a-brl"/>
</dbReference>
<keyword evidence="7" id="KW-1185">Reference proteome</keyword>
<dbReference type="InterPro" id="IPR002509">
    <property type="entry name" value="NODB_dom"/>
</dbReference>
<evidence type="ECO:0000256" key="1">
    <source>
        <dbReference type="ARBA" id="ARBA00022723"/>
    </source>
</evidence>
<feature type="chain" id="PRO_5042167079" evidence="4">
    <location>
        <begin position="20"/>
        <end position="442"/>
    </location>
</feature>
<evidence type="ECO:0000256" key="4">
    <source>
        <dbReference type="SAM" id="SignalP"/>
    </source>
</evidence>
<dbReference type="GO" id="GO:0016020">
    <property type="term" value="C:membrane"/>
    <property type="evidence" value="ECO:0007669"/>
    <property type="project" value="TreeGrafter"/>
</dbReference>
<dbReference type="GO" id="GO:0004099">
    <property type="term" value="F:chitin deacetylase activity"/>
    <property type="evidence" value="ECO:0007669"/>
    <property type="project" value="UniProtKB-ARBA"/>
</dbReference>
<evidence type="ECO:0000256" key="3">
    <source>
        <dbReference type="SAM" id="MobiDB-lite"/>
    </source>
</evidence>
<evidence type="ECO:0000256" key="2">
    <source>
        <dbReference type="ARBA" id="ARBA00022801"/>
    </source>
</evidence>
<dbReference type="PANTHER" id="PTHR10587">
    <property type="entry name" value="GLYCOSYL TRANSFERASE-RELATED"/>
    <property type="match status" value="1"/>
</dbReference>
<feature type="signal peptide" evidence="4">
    <location>
        <begin position="1"/>
        <end position="19"/>
    </location>
</feature>
<organism evidence="6 7">
    <name type="scientific">Geranomyces variabilis</name>
    <dbReference type="NCBI Taxonomy" id="109894"/>
    <lineage>
        <taxon>Eukaryota</taxon>
        <taxon>Fungi</taxon>
        <taxon>Fungi incertae sedis</taxon>
        <taxon>Chytridiomycota</taxon>
        <taxon>Chytridiomycota incertae sedis</taxon>
        <taxon>Chytridiomycetes</taxon>
        <taxon>Spizellomycetales</taxon>
        <taxon>Powellomycetaceae</taxon>
        <taxon>Geranomyces</taxon>
    </lineage>
</organism>
<dbReference type="GO" id="GO:0046872">
    <property type="term" value="F:metal ion binding"/>
    <property type="evidence" value="ECO:0007669"/>
    <property type="project" value="UniProtKB-KW"/>
</dbReference>
<sequence length="442" mass="45385">MLVAKALVLLSSVPLFVLAQASGAAGPSPVAAAAPAAATRTANIAPANPAPQVAGAFPSMPAGMKMVDAAKNYPNMPTSWPDPDEAKGPISLPALLSAPLVQAGVAKVTGIVSPTLLSVKPSIRIGYQSEVTYQDDPTLNCYWPSVQCHKPVTQTPYLQPDVVSCIDANTLGLPTQGNQTTMALGQKLKGMNLAATFFVTGGASYFNPDALQALFAEGHEIAVHTWTHAPMTSLTTEQIVAEILYTEAFIYALIGQRPRYFRPPYGDVDDRVRAIVGALGYESVMWQEAKDLQDQSATAASSPASSFVATFNSWMTPQPGYIDLEHSLLAPVNGFAAAILDDFAARKAAGLFVPNALPVGQCQKKSSYVPLGYVLGSADGATTSSSGAAPGVTGTAGASSPKASAMPTRAPSVDNAAGPASAASSVVGLLAAAAVLSAGLIL</sequence>
<feature type="region of interest" description="Disordered" evidence="3">
    <location>
        <begin position="385"/>
        <end position="414"/>
    </location>
</feature>
<protein>
    <submittedName>
        <fullName evidence="6">Chitin deacetylase</fullName>
    </submittedName>
</protein>
<evidence type="ECO:0000313" key="6">
    <source>
        <dbReference type="EMBL" id="KAJ3178738.1"/>
    </source>
</evidence>
<dbReference type="Pfam" id="PF01522">
    <property type="entry name" value="Polysacc_deac_1"/>
    <property type="match status" value="1"/>
</dbReference>
<feature type="domain" description="NodB homology" evidence="5">
    <location>
        <begin position="160"/>
        <end position="354"/>
    </location>
</feature>
<dbReference type="AlphaFoldDB" id="A0AAD5XRD3"/>
<dbReference type="PANTHER" id="PTHR10587:SF133">
    <property type="entry name" value="CHITIN DEACETYLASE 1-RELATED"/>
    <property type="match status" value="1"/>
</dbReference>
<dbReference type="PROSITE" id="PS51677">
    <property type="entry name" value="NODB"/>
    <property type="match status" value="1"/>
</dbReference>
<gene>
    <name evidence="6" type="primary">CDA2_3</name>
    <name evidence="6" type="ORF">HDU87_003293</name>
</gene>
<dbReference type="InterPro" id="IPR050248">
    <property type="entry name" value="Polysacc_deacetylase_ArnD"/>
</dbReference>
<keyword evidence="4" id="KW-0732">Signal</keyword>
<dbReference type="Proteomes" id="UP001212152">
    <property type="component" value="Unassembled WGS sequence"/>
</dbReference>
<evidence type="ECO:0000313" key="7">
    <source>
        <dbReference type="Proteomes" id="UP001212152"/>
    </source>
</evidence>
<name>A0AAD5XRD3_9FUNG</name>
<dbReference type="SUPFAM" id="SSF88713">
    <property type="entry name" value="Glycoside hydrolase/deacetylase"/>
    <property type="match status" value="1"/>
</dbReference>
<keyword evidence="2" id="KW-0378">Hydrolase</keyword>
<proteinExistence type="predicted"/>
<dbReference type="EMBL" id="JADGJQ010000024">
    <property type="protein sequence ID" value="KAJ3178738.1"/>
    <property type="molecule type" value="Genomic_DNA"/>
</dbReference>
<dbReference type="GO" id="GO:0009272">
    <property type="term" value="P:fungal-type cell wall biogenesis"/>
    <property type="evidence" value="ECO:0007669"/>
    <property type="project" value="UniProtKB-ARBA"/>
</dbReference>
<dbReference type="Gene3D" id="3.20.20.370">
    <property type="entry name" value="Glycoside hydrolase/deacetylase"/>
    <property type="match status" value="1"/>
</dbReference>
<reference evidence="6" key="1">
    <citation type="submission" date="2020-05" db="EMBL/GenBank/DDBJ databases">
        <title>Phylogenomic resolution of chytrid fungi.</title>
        <authorList>
            <person name="Stajich J.E."/>
            <person name="Amses K."/>
            <person name="Simmons R."/>
            <person name="Seto K."/>
            <person name="Myers J."/>
            <person name="Bonds A."/>
            <person name="Quandt C.A."/>
            <person name="Barry K."/>
            <person name="Liu P."/>
            <person name="Grigoriev I."/>
            <person name="Longcore J.E."/>
            <person name="James T.Y."/>
        </authorList>
    </citation>
    <scope>NUCLEOTIDE SEQUENCE</scope>
    <source>
        <strain evidence="6">JEL0379</strain>
    </source>
</reference>
<feature type="compositionally biased region" description="Low complexity" evidence="3">
    <location>
        <begin position="385"/>
        <end position="400"/>
    </location>
</feature>
<keyword evidence="1" id="KW-0479">Metal-binding</keyword>
<dbReference type="GO" id="GO:0005975">
    <property type="term" value="P:carbohydrate metabolic process"/>
    <property type="evidence" value="ECO:0007669"/>
    <property type="project" value="InterPro"/>
</dbReference>
<comment type="caution">
    <text evidence="6">The sequence shown here is derived from an EMBL/GenBank/DDBJ whole genome shotgun (WGS) entry which is preliminary data.</text>
</comment>
<evidence type="ECO:0000259" key="5">
    <source>
        <dbReference type="PROSITE" id="PS51677"/>
    </source>
</evidence>